<evidence type="ECO:0000256" key="2">
    <source>
        <dbReference type="ARBA" id="ARBA00009540"/>
    </source>
</evidence>
<feature type="compositionally biased region" description="Polar residues" evidence="5">
    <location>
        <begin position="77"/>
        <end position="94"/>
    </location>
</feature>
<proteinExistence type="inferred from homology"/>
<evidence type="ECO:0000313" key="8">
    <source>
        <dbReference type="Proteomes" id="UP000736335"/>
    </source>
</evidence>
<dbReference type="PANTHER" id="PTHR23354">
    <property type="entry name" value="NUCLEOLAR PROTEIN 7/ESTROGEN RECEPTOR COACTIVATOR-RELATED"/>
    <property type="match status" value="1"/>
</dbReference>
<keyword evidence="8" id="KW-1185">Reference proteome</keyword>
<dbReference type="SMART" id="SM00584">
    <property type="entry name" value="TLDc"/>
    <property type="match status" value="1"/>
</dbReference>
<sequence length="534" mass="58138">MFFSRKQCRILDTPTLVIPNWGDRALLMSPASPQPPSNQTQAQKDEQDEKEDLFAALFSPPTPPASPSPASASDATKPQSLRNPRRCSTSSNEFGSFVSVPATEDPLHARQKAWFPPMNGLQFFDQFTDHATKSNAQKSQVLDELLQHQDDPLYWVNDTSESAPPDVGTLEIDTKQLRLAYSPVPPISEESNSSDPQQVPDSPLLVGFKVSSEQTAPSSAIPIPNRSQSTPDPAADTPAMRNPISGSFTSRWLSSLRPPSRKLSFTDATSATGFFEPPGPFHPPRQASVSSPVQSPSRKPSRPLPELSHGTPFASHTYVPPTGAPGFEGDRAWNKSHFEFDPESKVPRKSVALKGRKDITSAVLTPSLADLIRPYLPPIPRLSGSWSLLYSLDQHGISLNTLYARCSTHLGGSLIVIKDSGDTLFGAWLGENVHQSKGAYYGSGESFLWKSKDTLHVYKWTGKNDYVALCEPDYLSFGGGDGKYGLYLDDTLLDGSSAWCLTFGNEPLCSDLGHDQGDTVTFECVGLEVWGIGG</sequence>
<dbReference type="InterPro" id="IPR006571">
    <property type="entry name" value="TLDc_dom"/>
</dbReference>
<feature type="compositionally biased region" description="Polar residues" evidence="5">
    <location>
        <begin position="189"/>
        <end position="200"/>
    </location>
</feature>
<name>A0A9P6HA93_9AGAM</name>
<keyword evidence="3" id="KW-0496">Mitochondrion</keyword>
<evidence type="ECO:0000256" key="4">
    <source>
        <dbReference type="ARBA" id="ARBA00040604"/>
    </source>
</evidence>
<comment type="subcellular location">
    <subcellularLocation>
        <location evidence="1">Mitochondrion</location>
    </subcellularLocation>
</comment>
<feature type="compositionally biased region" description="Low complexity" evidence="5">
    <location>
        <begin position="284"/>
        <end position="298"/>
    </location>
</feature>
<dbReference type="GO" id="GO:0005634">
    <property type="term" value="C:nucleus"/>
    <property type="evidence" value="ECO:0007669"/>
    <property type="project" value="TreeGrafter"/>
</dbReference>
<feature type="region of interest" description="Disordered" evidence="5">
    <location>
        <begin position="26"/>
        <end position="98"/>
    </location>
</feature>
<feature type="domain" description="TLDc" evidence="6">
    <location>
        <begin position="362"/>
        <end position="533"/>
    </location>
</feature>
<dbReference type="Proteomes" id="UP000736335">
    <property type="component" value="Unassembled WGS sequence"/>
</dbReference>
<evidence type="ECO:0000256" key="3">
    <source>
        <dbReference type="ARBA" id="ARBA00023128"/>
    </source>
</evidence>
<dbReference type="GO" id="GO:0005739">
    <property type="term" value="C:mitochondrion"/>
    <property type="evidence" value="ECO:0007669"/>
    <property type="project" value="UniProtKB-SubCell"/>
</dbReference>
<dbReference type="GO" id="GO:0006979">
    <property type="term" value="P:response to oxidative stress"/>
    <property type="evidence" value="ECO:0007669"/>
    <property type="project" value="TreeGrafter"/>
</dbReference>
<reference evidence="7" key="1">
    <citation type="journal article" date="2020" name="Nat. Commun.">
        <title>Large-scale genome sequencing of mycorrhizal fungi provides insights into the early evolution of symbiotic traits.</title>
        <authorList>
            <person name="Miyauchi S."/>
            <person name="Kiss E."/>
            <person name="Kuo A."/>
            <person name="Drula E."/>
            <person name="Kohler A."/>
            <person name="Sanchez-Garcia M."/>
            <person name="Morin E."/>
            <person name="Andreopoulos B."/>
            <person name="Barry K.W."/>
            <person name="Bonito G."/>
            <person name="Buee M."/>
            <person name="Carver A."/>
            <person name="Chen C."/>
            <person name="Cichocki N."/>
            <person name="Clum A."/>
            <person name="Culley D."/>
            <person name="Crous P.W."/>
            <person name="Fauchery L."/>
            <person name="Girlanda M."/>
            <person name="Hayes R.D."/>
            <person name="Keri Z."/>
            <person name="LaButti K."/>
            <person name="Lipzen A."/>
            <person name="Lombard V."/>
            <person name="Magnuson J."/>
            <person name="Maillard F."/>
            <person name="Murat C."/>
            <person name="Nolan M."/>
            <person name="Ohm R.A."/>
            <person name="Pangilinan J."/>
            <person name="Pereira M.F."/>
            <person name="Perotto S."/>
            <person name="Peter M."/>
            <person name="Pfister S."/>
            <person name="Riley R."/>
            <person name="Sitrit Y."/>
            <person name="Stielow J.B."/>
            <person name="Szollosi G."/>
            <person name="Zifcakova L."/>
            <person name="Stursova M."/>
            <person name="Spatafora J.W."/>
            <person name="Tedersoo L."/>
            <person name="Vaario L.M."/>
            <person name="Yamada A."/>
            <person name="Yan M."/>
            <person name="Wang P."/>
            <person name="Xu J."/>
            <person name="Bruns T."/>
            <person name="Baldrian P."/>
            <person name="Vilgalys R."/>
            <person name="Dunand C."/>
            <person name="Henrissat B."/>
            <person name="Grigoriev I.V."/>
            <person name="Hibbett D."/>
            <person name="Nagy L.G."/>
            <person name="Martin F.M."/>
        </authorList>
    </citation>
    <scope>NUCLEOTIDE SEQUENCE</scope>
    <source>
        <strain evidence="7">UH-Tt-Lm1</strain>
    </source>
</reference>
<accession>A0A9P6HA93</accession>
<dbReference type="EMBL" id="WIUZ02000012">
    <property type="protein sequence ID" value="KAF9782422.1"/>
    <property type="molecule type" value="Genomic_DNA"/>
</dbReference>
<protein>
    <recommendedName>
        <fullName evidence="4">Oxidation resistance protein 1</fullName>
    </recommendedName>
</protein>
<feature type="region of interest" description="Disordered" evidence="5">
    <location>
        <begin position="184"/>
        <end position="203"/>
    </location>
</feature>
<gene>
    <name evidence="7" type="ORF">BJ322DRAFT_220074</name>
</gene>
<feature type="region of interest" description="Disordered" evidence="5">
    <location>
        <begin position="213"/>
        <end position="253"/>
    </location>
</feature>
<dbReference type="Pfam" id="PF07534">
    <property type="entry name" value="TLD"/>
    <property type="match status" value="1"/>
</dbReference>
<evidence type="ECO:0000313" key="7">
    <source>
        <dbReference type="EMBL" id="KAF9782422.1"/>
    </source>
</evidence>
<evidence type="ECO:0000256" key="1">
    <source>
        <dbReference type="ARBA" id="ARBA00004173"/>
    </source>
</evidence>
<comment type="similarity">
    <text evidence="2">Belongs to the OXR1 family.</text>
</comment>
<feature type="region of interest" description="Disordered" evidence="5">
    <location>
        <begin position="270"/>
        <end position="326"/>
    </location>
</feature>
<organism evidence="7 8">
    <name type="scientific">Thelephora terrestris</name>
    <dbReference type="NCBI Taxonomy" id="56493"/>
    <lineage>
        <taxon>Eukaryota</taxon>
        <taxon>Fungi</taxon>
        <taxon>Dikarya</taxon>
        <taxon>Basidiomycota</taxon>
        <taxon>Agaricomycotina</taxon>
        <taxon>Agaricomycetes</taxon>
        <taxon>Thelephorales</taxon>
        <taxon>Thelephoraceae</taxon>
        <taxon>Thelephora</taxon>
    </lineage>
</organism>
<comment type="caution">
    <text evidence="7">The sequence shown here is derived from an EMBL/GenBank/DDBJ whole genome shotgun (WGS) entry which is preliminary data.</text>
</comment>
<dbReference type="OrthoDB" id="26679at2759"/>
<dbReference type="PROSITE" id="PS51886">
    <property type="entry name" value="TLDC"/>
    <property type="match status" value="1"/>
</dbReference>
<reference evidence="7" key="2">
    <citation type="submission" date="2020-11" db="EMBL/GenBank/DDBJ databases">
        <authorList>
            <consortium name="DOE Joint Genome Institute"/>
            <person name="Kuo A."/>
            <person name="Miyauchi S."/>
            <person name="Kiss E."/>
            <person name="Drula E."/>
            <person name="Kohler A."/>
            <person name="Sanchez-Garcia M."/>
            <person name="Andreopoulos B."/>
            <person name="Barry K.W."/>
            <person name="Bonito G."/>
            <person name="Buee M."/>
            <person name="Carver A."/>
            <person name="Chen C."/>
            <person name="Cichocki N."/>
            <person name="Clum A."/>
            <person name="Culley D."/>
            <person name="Crous P.W."/>
            <person name="Fauchery L."/>
            <person name="Girlanda M."/>
            <person name="Hayes R."/>
            <person name="Keri Z."/>
            <person name="Labutti K."/>
            <person name="Lipzen A."/>
            <person name="Lombard V."/>
            <person name="Magnuson J."/>
            <person name="Maillard F."/>
            <person name="Morin E."/>
            <person name="Murat C."/>
            <person name="Nolan M."/>
            <person name="Ohm R."/>
            <person name="Pangilinan J."/>
            <person name="Pereira M."/>
            <person name="Perotto S."/>
            <person name="Peter M."/>
            <person name="Riley R."/>
            <person name="Sitrit Y."/>
            <person name="Stielow B."/>
            <person name="Szollosi G."/>
            <person name="Zifcakova L."/>
            <person name="Stursova M."/>
            <person name="Spatafora J.W."/>
            <person name="Tedersoo L."/>
            <person name="Vaario L.-M."/>
            <person name="Yamada A."/>
            <person name="Yan M."/>
            <person name="Wang P."/>
            <person name="Xu J."/>
            <person name="Bruns T."/>
            <person name="Baldrian P."/>
            <person name="Vilgalys R."/>
            <person name="Henrissat B."/>
            <person name="Grigoriev I.V."/>
            <person name="Hibbett D."/>
            <person name="Nagy L.G."/>
            <person name="Martin F.M."/>
        </authorList>
    </citation>
    <scope>NUCLEOTIDE SEQUENCE</scope>
    <source>
        <strain evidence="7">UH-Tt-Lm1</strain>
    </source>
</reference>
<dbReference type="PANTHER" id="PTHR23354:SF62">
    <property type="entry name" value="MUSTARD, ISOFORM V"/>
    <property type="match status" value="1"/>
</dbReference>
<evidence type="ECO:0000256" key="5">
    <source>
        <dbReference type="SAM" id="MobiDB-lite"/>
    </source>
</evidence>
<dbReference type="AlphaFoldDB" id="A0A9P6HA93"/>
<evidence type="ECO:0000259" key="6">
    <source>
        <dbReference type="PROSITE" id="PS51886"/>
    </source>
</evidence>